<dbReference type="EMBL" id="WHPN01000263">
    <property type="protein sequence ID" value="KAF4408793.1"/>
    <property type="molecule type" value="Genomic_DNA"/>
</dbReference>
<feature type="region of interest" description="Disordered" evidence="2">
    <location>
        <begin position="117"/>
        <end position="139"/>
    </location>
</feature>
<feature type="region of interest" description="Disordered" evidence="2">
    <location>
        <begin position="78"/>
        <end position="101"/>
    </location>
</feature>
<evidence type="ECO:0000256" key="2">
    <source>
        <dbReference type="SAM" id="MobiDB-lite"/>
    </source>
</evidence>
<proteinExistence type="predicted"/>
<evidence type="ECO:0000313" key="4">
    <source>
        <dbReference type="EMBL" id="KAF4408793.1"/>
    </source>
</evidence>
<dbReference type="Proteomes" id="UP000621266">
    <property type="component" value="Unassembled WGS sequence"/>
</dbReference>
<dbReference type="CDD" id="cd16936">
    <property type="entry name" value="HATPase_RsbW-like"/>
    <property type="match status" value="1"/>
</dbReference>
<dbReference type="Gene3D" id="3.30.565.10">
    <property type="entry name" value="Histidine kinase-like ATPase, C-terminal domain"/>
    <property type="match status" value="1"/>
</dbReference>
<dbReference type="InterPro" id="IPR036890">
    <property type="entry name" value="HATPase_C_sf"/>
</dbReference>
<dbReference type="InterPro" id="IPR003594">
    <property type="entry name" value="HATPase_dom"/>
</dbReference>
<dbReference type="Pfam" id="PF13581">
    <property type="entry name" value="HATPase_c_2"/>
    <property type="match status" value="1"/>
</dbReference>
<sequence length="139" mass="14846">MFARRFVSSRLGAQLARRHVLHQLDVWGVRRGSDLSDTVALLVAELAANAVTHGHVPGRQFEVRAVLCASTLAVEVSDARGERRPAPPEAVTAPEPGAESGRGLLLVESLADRWSVAEDRPPGGKTVRVELDLPAASGR</sequence>
<keyword evidence="1" id="KW-0723">Serine/threonine-protein kinase</keyword>
<evidence type="ECO:0000256" key="1">
    <source>
        <dbReference type="ARBA" id="ARBA00022527"/>
    </source>
</evidence>
<keyword evidence="5" id="KW-1185">Reference proteome</keyword>
<organism evidence="4 5">
    <name type="scientific">Streptomyces lycii</name>
    <dbReference type="NCBI Taxonomy" id="2654337"/>
    <lineage>
        <taxon>Bacteria</taxon>
        <taxon>Bacillati</taxon>
        <taxon>Actinomycetota</taxon>
        <taxon>Actinomycetes</taxon>
        <taxon>Kitasatosporales</taxon>
        <taxon>Streptomycetaceae</taxon>
        <taxon>Streptomyces</taxon>
    </lineage>
</organism>
<accession>A0ABQ7FLF7</accession>
<keyword evidence="1" id="KW-0418">Kinase</keyword>
<dbReference type="PANTHER" id="PTHR35526">
    <property type="entry name" value="ANTI-SIGMA-F FACTOR RSBW-RELATED"/>
    <property type="match status" value="1"/>
</dbReference>
<feature type="compositionally biased region" description="Low complexity" evidence="2">
    <location>
        <begin position="89"/>
        <end position="99"/>
    </location>
</feature>
<evidence type="ECO:0000313" key="5">
    <source>
        <dbReference type="Proteomes" id="UP000621266"/>
    </source>
</evidence>
<dbReference type="InterPro" id="IPR050267">
    <property type="entry name" value="Anti-sigma-factor_SerPK"/>
</dbReference>
<keyword evidence="4" id="KW-0067">ATP-binding</keyword>
<evidence type="ECO:0000259" key="3">
    <source>
        <dbReference type="Pfam" id="PF13581"/>
    </source>
</evidence>
<gene>
    <name evidence="4" type="ORF">GCU69_12420</name>
</gene>
<dbReference type="SUPFAM" id="SSF55874">
    <property type="entry name" value="ATPase domain of HSP90 chaperone/DNA topoisomerase II/histidine kinase"/>
    <property type="match status" value="1"/>
</dbReference>
<dbReference type="PANTHER" id="PTHR35526:SF3">
    <property type="entry name" value="ANTI-SIGMA-F FACTOR RSBW"/>
    <property type="match status" value="1"/>
</dbReference>
<keyword evidence="1" id="KW-0808">Transferase</keyword>
<keyword evidence="4" id="KW-0547">Nucleotide-binding</keyword>
<name>A0ABQ7FLF7_9ACTN</name>
<protein>
    <submittedName>
        <fullName evidence="4">ATP-binding protein</fullName>
    </submittedName>
</protein>
<comment type="caution">
    <text evidence="4">The sequence shown here is derived from an EMBL/GenBank/DDBJ whole genome shotgun (WGS) entry which is preliminary data.</text>
</comment>
<feature type="domain" description="Histidine kinase/HSP90-like ATPase" evidence="3">
    <location>
        <begin position="21"/>
        <end position="129"/>
    </location>
</feature>
<feature type="compositionally biased region" description="Basic and acidic residues" evidence="2">
    <location>
        <begin position="117"/>
        <end position="131"/>
    </location>
</feature>
<dbReference type="GO" id="GO:0005524">
    <property type="term" value="F:ATP binding"/>
    <property type="evidence" value="ECO:0007669"/>
    <property type="project" value="UniProtKB-KW"/>
</dbReference>
<reference evidence="4 5" key="1">
    <citation type="submission" date="2019-10" db="EMBL/GenBank/DDBJ databases">
        <title>Streptomyces tenebrisbrunneis sp.nov., an endogenous actinomycete isolated from of Lycium ruthenicum.</title>
        <authorList>
            <person name="Ma L."/>
        </authorList>
    </citation>
    <scope>NUCLEOTIDE SEQUENCE [LARGE SCALE GENOMIC DNA]</scope>
    <source>
        <strain evidence="4 5">TRM 66187</strain>
    </source>
</reference>